<dbReference type="InterPro" id="IPR002110">
    <property type="entry name" value="Ankyrin_rpt"/>
</dbReference>
<dbReference type="Proteomes" id="UP000241365">
    <property type="component" value="Segment"/>
</dbReference>
<accession>A0A167RKI4</accession>
<dbReference type="RefSeq" id="YP_010776545.1">
    <property type="nucleotide sequence ID" value="NC_075034.1"/>
</dbReference>
<dbReference type="KEGG" id="vg:80513156"/>
<dbReference type="InterPro" id="IPR036770">
    <property type="entry name" value="Ankyrin_rpt-contain_sf"/>
</dbReference>
<organism evidence="3 4">
    <name type="scientific">Powai lake megavirus</name>
    <dbReference type="NCBI Taxonomy" id="1842663"/>
    <lineage>
        <taxon>Viruses</taxon>
        <taxon>Varidnaviria</taxon>
        <taxon>Bamfordvirae</taxon>
        <taxon>Nucleocytoviricota</taxon>
        <taxon>Megaviricetes</taxon>
        <taxon>Imitervirales</taxon>
        <taxon>Mimiviridae</taxon>
        <taxon>Megamimivirinae</taxon>
        <taxon>Megavirus</taxon>
        <taxon>Megavirus powaiense</taxon>
    </lineage>
</organism>
<keyword evidence="1" id="KW-0677">Repeat</keyword>
<evidence type="ECO:0000256" key="1">
    <source>
        <dbReference type="ARBA" id="ARBA00022737"/>
    </source>
</evidence>
<keyword evidence="2" id="KW-0040">ANK repeat</keyword>
<keyword evidence="4" id="KW-1185">Reference proteome</keyword>
<dbReference type="PANTHER" id="PTHR24126">
    <property type="entry name" value="ANKYRIN REPEAT, PH AND SEC7 DOMAIN CONTAINING PROTEIN SECG-RELATED"/>
    <property type="match status" value="1"/>
</dbReference>
<evidence type="ECO:0000256" key="2">
    <source>
        <dbReference type="ARBA" id="ARBA00023043"/>
    </source>
</evidence>
<dbReference type="GeneID" id="80513156"/>
<name>A0A167RKI4_9VIRU</name>
<reference evidence="3 4" key="1">
    <citation type="journal article" date="2016" name="Genome Announc.">
        <title>Complete Genome Sequence of a New Megavirus Family Member Isolated from an Inland Water Lake for the First Time in India.</title>
        <authorList>
            <person name="Chatterjee A."/>
            <person name="Ali F."/>
            <person name="Bange D."/>
            <person name="Kondabagil K."/>
        </authorList>
    </citation>
    <scope>NUCLEOTIDE SEQUENCE [LARGE SCALE GENOMIC DNA]</scope>
    <source>
        <strain evidence="3">1</strain>
    </source>
</reference>
<dbReference type="Gene3D" id="1.25.40.20">
    <property type="entry name" value="Ankyrin repeat-containing domain"/>
    <property type="match status" value="1"/>
</dbReference>
<sequence>MIILVHSMENYYLLSNFSLYGNSWENNHEQCCISSRFSYLLDYSSISYGNLIHISSVSFCDGFIEKIAGNTYSFVHQVKPIDLVDKITIIHFSYNIYEFLDLLVSESFERYDYIGAIIFWIYQNFQFDLIKYMHENYPKFMIKHKNSIHRGLNFGIDFDSPATKLSDDYKMEMGNIIIKYLCDHGLDFYESNILILNLVKLETVIYCIDAFKNDKKWTSDLYLKAGYHGRVDILEYMMSMNIHDSHHHSKILTSSCCRDDIKMIEFMLQIGVDIQSGVDLAIINISKTNISQYDKINRFKLLMEHGANLFAHNNIIFFDAVSFGYIEIVKLCISHGIDVTIQNNRAIKVASESSGYCCCNNETSLSVVKLLIENGADMHTEGGCVLKKAIRVNNIELVKYFLEQGIDYSHCREYIKQFENQNKYQKMIELLSCQNN</sequence>
<dbReference type="EMBL" id="KU877344">
    <property type="protein sequence ID" value="ANB50794.1"/>
    <property type="molecule type" value="Genomic_DNA"/>
</dbReference>
<dbReference type="SUPFAM" id="SSF48403">
    <property type="entry name" value="Ankyrin repeat"/>
    <property type="match status" value="1"/>
</dbReference>
<evidence type="ECO:0000313" key="3">
    <source>
        <dbReference type="EMBL" id="ANB50794.1"/>
    </source>
</evidence>
<protein>
    <submittedName>
        <fullName evidence="3">Putative ankyrin repeat protein</fullName>
    </submittedName>
</protein>
<proteinExistence type="predicted"/>
<dbReference type="PANTHER" id="PTHR24126:SF14">
    <property type="entry name" value="ANK_REP_REGION DOMAIN-CONTAINING PROTEIN"/>
    <property type="match status" value="1"/>
</dbReference>
<dbReference type="SMART" id="SM00248">
    <property type="entry name" value="ANK"/>
    <property type="match status" value="4"/>
</dbReference>
<evidence type="ECO:0000313" key="4">
    <source>
        <dbReference type="Proteomes" id="UP000241365"/>
    </source>
</evidence>